<dbReference type="PANTHER" id="PTHR35356">
    <property type="entry name" value="OS01G0156300 PROTEIN-RELATED"/>
    <property type="match status" value="1"/>
</dbReference>
<dbReference type="EMBL" id="CP144748">
    <property type="protein sequence ID" value="WVZ72370.1"/>
    <property type="molecule type" value="Genomic_DNA"/>
</dbReference>
<gene>
    <name evidence="1" type="ORF">U9M48_020841</name>
</gene>
<dbReference type="Proteomes" id="UP001341281">
    <property type="component" value="Chromosome 04"/>
</dbReference>
<name>A0AAQ3WSU7_PASNO</name>
<organism evidence="1 2">
    <name type="scientific">Paspalum notatum var. saurae</name>
    <dbReference type="NCBI Taxonomy" id="547442"/>
    <lineage>
        <taxon>Eukaryota</taxon>
        <taxon>Viridiplantae</taxon>
        <taxon>Streptophyta</taxon>
        <taxon>Embryophyta</taxon>
        <taxon>Tracheophyta</taxon>
        <taxon>Spermatophyta</taxon>
        <taxon>Magnoliopsida</taxon>
        <taxon>Liliopsida</taxon>
        <taxon>Poales</taxon>
        <taxon>Poaceae</taxon>
        <taxon>PACMAD clade</taxon>
        <taxon>Panicoideae</taxon>
        <taxon>Andropogonodae</taxon>
        <taxon>Paspaleae</taxon>
        <taxon>Paspalinae</taxon>
        <taxon>Paspalum</taxon>
    </lineage>
</organism>
<evidence type="ECO:0000313" key="1">
    <source>
        <dbReference type="EMBL" id="WVZ72370.1"/>
    </source>
</evidence>
<proteinExistence type="predicted"/>
<dbReference type="AlphaFoldDB" id="A0AAQ3WSU7"/>
<keyword evidence="2" id="KW-1185">Reference proteome</keyword>
<accession>A0AAQ3WSU7</accession>
<dbReference type="InterPro" id="IPR010535">
    <property type="entry name" value="DUF1110"/>
</dbReference>
<protein>
    <submittedName>
        <fullName evidence="1">Uncharacterized protein</fullName>
    </submittedName>
</protein>
<reference evidence="1 2" key="1">
    <citation type="submission" date="2024-02" db="EMBL/GenBank/DDBJ databases">
        <title>High-quality chromosome-scale genome assembly of Pensacola bahiagrass (Paspalum notatum Flugge var. saurae).</title>
        <authorList>
            <person name="Vega J.M."/>
            <person name="Podio M."/>
            <person name="Orjuela J."/>
            <person name="Siena L.A."/>
            <person name="Pessino S.C."/>
            <person name="Combes M.C."/>
            <person name="Mariac C."/>
            <person name="Albertini E."/>
            <person name="Pupilli F."/>
            <person name="Ortiz J.P.A."/>
            <person name="Leblanc O."/>
        </authorList>
    </citation>
    <scope>NUCLEOTIDE SEQUENCE [LARGE SCALE GENOMIC DNA]</scope>
    <source>
        <strain evidence="1">R1</strain>
        <tissue evidence="1">Leaf</tissue>
    </source>
</reference>
<evidence type="ECO:0000313" key="2">
    <source>
        <dbReference type="Proteomes" id="UP001341281"/>
    </source>
</evidence>
<sequence length="193" mass="21007">MATTVAAPWPVLVRERLVVAQDRCDWARRMLAVVVTGLRLPVVADEHAWAEWRVRVRHLYLVLIGTTDDLAYTGITMRAAELLALRGAAPSPTAPLPSVDDIPDAHASVRGALRWLGHARTCAEDAHDAAHRCLERLGAIYTLLPPQGLHGLGNFLNHERVAIHDLLEAAQVRAEVSAAFAHAALEHLDAGLD</sequence>
<dbReference type="Pfam" id="PF06533">
    <property type="entry name" value="DUF1110"/>
    <property type="match status" value="1"/>
</dbReference>
<dbReference type="PANTHER" id="PTHR35356:SF3">
    <property type="entry name" value="OS01G0156300 PROTEIN"/>
    <property type="match status" value="1"/>
</dbReference>